<dbReference type="Pfam" id="PF07963">
    <property type="entry name" value="N_methyl"/>
    <property type="match status" value="1"/>
</dbReference>
<keyword evidence="1" id="KW-1133">Transmembrane helix</keyword>
<dbReference type="InterPro" id="IPR045584">
    <property type="entry name" value="Pilin-like"/>
</dbReference>
<reference evidence="2 3" key="1">
    <citation type="submission" date="2019-08" db="EMBL/GenBank/DDBJ databases">
        <title>In-depth cultivation of the pig gut microbiome towards novel bacterial diversity and tailored functional studies.</title>
        <authorList>
            <person name="Wylensek D."/>
            <person name="Hitch T.C.A."/>
            <person name="Clavel T."/>
        </authorList>
    </citation>
    <scope>NUCLEOTIDE SEQUENCE [LARGE SCALE GENOMIC DNA]</scope>
    <source>
        <strain evidence="2 3">BSM-383-APC-4H</strain>
    </source>
</reference>
<evidence type="ECO:0000313" key="2">
    <source>
        <dbReference type="EMBL" id="MSU81233.1"/>
    </source>
</evidence>
<evidence type="ECO:0000313" key="3">
    <source>
        <dbReference type="Proteomes" id="UP000433359"/>
    </source>
</evidence>
<dbReference type="Proteomes" id="UP000433359">
    <property type="component" value="Unassembled WGS sequence"/>
</dbReference>
<dbReference type="NCBIfam" id="TIGR02532">
    <property type="entry name" value="IV_pilin_GFxxxE"/>
    <property type="match status" value="1"/>
</dbReference>
<dbReference type="PROSITE" id="PS00409">
    <property type="entry name" value="PROKAR_NTER_METHYL"/>
    <property type="match status" value="1"/>
</dbReference>
<feature type="transmembrane region" description="Helical" evidence="1">
    <location>
        <begin position="7"/>
        <end position="32"/>
    </location>
</feature>
<dbReference type="SUPFAM" id="SSF54523">
    <property type="entry name" value="Pili subunits"/>
    <property type="match status" value="1"/>
</dbReference>
<dbReference type="RefSeq" id="WP_154580435.1">
    <property type="nucleotide sequence ID" value="NZ_VULP01000002.1"/>
</dbReference>
<organism evidence="2 3">
    <name type="scientific">Anaerobutyricum soehngenii</name>
    <dbReference type="NCBI Taxonomy" id="105843"/>
    <lineage>
        <taxon>Bacteria</taxon>
        <taxon>Bacillati</taxon>
        <taxon>Bacillota</taxon>
        <taxon>Clostridia</taxon>
        <taxon>Lachnospirales</taxon>
        <taxon>Lachnospiraceae</taxon>
        <taxon>Anaerobutyricum</taxon>
    </lineage>
</organism>
<sequence length="204" mass="22074">MRKDNRGLTLVELIVVVAIGTIFSGVILTFAAGAVRSYRHTSGGAQAQIEMQDALDQLESLAMNANLSMYYTKGENTTTNPGEKIEKDSDMESPLNQTKTLFIGSEDESTGDGQPVYAVIIWDADRGRLTLSTQGLRRGTGTASMGTSEILAENITQFSADIHHAADRHTVLFKLVTKVNGRENKKTETVTLRNDIVIAAPGAE</sequence>
<dbReference type="InterPro" id="IPR012902">
    <property type="entry name" value="N_methyl_site"/>
</dbReference>
<proteinExistence type="predicted"/>
<comment type="caution">
    <text evidence="2">The sequence shown here is derived from an EMBL/GenBank/DDBJ whole genome shotgun (WGS) entry which is preliminary data.</text>
</comment>
<dbReference type="AlphaFoldDB" id="A0A6N7Y9Y5"/>
<keyword evidence="1" id="KW-0472">Membrane</keyword>
<accession>A0A6N7Y9Y5</accession>
<gene>
    <name evidence="2" type="ORF">FYJ25_02365</name>
</gene>
<dbReference type="EMBL" id="VULP01000002">
    <property type="protein sequence ID" value="MSU81233.1"/>
    <property type="molecule type" value="Genomic_DNA"/>
</dbReference>
<evidence type="ECO:0000256" key="1">
    <source>
        <dbReference type="SAM" id="Phobius"/>
    </source>
</evidence>
<keyword evidence="1" id="KW-0812">Transmembrane</keyword>
<name>A0A6N7Y9Y5_9FIRM</name>
<protein>
    <submittedName>
        <fullName evidence="2">Type II secretion system protein</fullName>
    </submittedName>
</protein>